<feature type="compositionally biased region" description="Basic and acidic residues" evidence="1">
    <location>
        <begin position="219"/>
        <end position="232"/>
    </location>
</feature>
<evidence type="ECO:0000313" key="4">
    <source>
        <dbReference type="Proteomes" id="UP000011083"/>
    </source>
</evidence>
<dbReference type="VEuPathDB" id="AmoebaDB:ACA1_264080"/>
<name>L8H200_ACACF</name>
<dbReference type="GeneID" id="14920011"/>
<accession>L8H200</accession>
<dbReference type="KEGG" id="acan:ACA1_264080"/>
<dbReference type="EMBL" id="KB007933">
    <property type="protein sequence ID" value="ELR19237.1"/>
    <property type="molecule type" value="Genomic_DNA"/>
</dbReference>
<dbReference type="PROSITE" id="PS50858">
    <property type="entry name" value="BSD"/>
    <property type="match status" value="1"/>
</dbReference>
<dbReference type="SUPFAM" id="SSF140383">
    <property type="entry name" value="BSD domain-like"/>
    <property type="match status" value="1"/>
</dbReference>
<gene>
    <name evidence="3" type="ORF">ACA1_264080</name>
</gene>
<dbReference type="Pfam" id="PF03909">
    <property type="entry name" value="BSD"/>
    <property type="match status" value="1"/>
</dbReference>
<dbReference type="InterPro" id="IPR005607">
    <property type="entry name" value="BSD_dom"/>
</dbReference>
<feature type="domain" description="BSD" evidence="2">
    <location>
        <begin position="85"/>
        <end position="128"/>
    </location>
</feature>
<feature type="region of interest" description="Disordered" evidence="1">
    <location>
        <begin position="219"/>
        <end position="250"/>
    </location>
</feature>
<feature type="region of interest" description="Disordered" evidence="1">
    <location>
        <begin position="130"/>
        <end position="177"/>
    </location>
</feature>
<dbReference type="Gene3D" id="1.10.3970.10">
    <property type="entry name" value="BSD domain"/>
    <property type="match status" value="1"/>
</dbReference>
<organism evidence="3 4">
    <name type="scientific">Acanthamoeba castellanii (strain ATCC 30010 / Neff)</name>
    <dbReference type="NCBI Taxonomy" id="1257118"/>
    <lineage>
        <taxon>Eukaryota</taxon>
        <taxon>Amoebozoa</taxon>
        <taxon>Discosea</taxon>
        <taxon>Longamoebia</taxon>
        <taxon>Centramoebida</taxon>
        <taxon>Acanthamoebidae</taxon>
        <taxon>Acanthamoeba</taxon>
    </lineage>
</organism>
<dbReference type="OrthoDB" id="47923at2759"/>
<dbReference type="SMART" id="SM00751">
    <property type="entry name" value="BSD"/>
    <property type="match status" value="1"/>
</dbReference>
<sequence>MNWFSKLKSDGGLGNAFGSLVAQAASLIPEEFKDNDDDDTNDPTYIEPTPELIEYVSHLAQHPSTFTEFPIPRAPEGAFPLTRGQTRHARKMLEMVPSLQKLRYSMCPSKMNEETFWRIYFLLLLNKTNGKTNKTNDQKEEKEKSKGKSKEKDGEHGGSGGRRKERDEEREEGQDVDVLSEHALERYFEKLFFDYQQELFLATPEDVLHRHMKRKGDRYQLDDGIDPHEDNYFARPIRTRPQQPNQQTVA</sequence>
<dbReference type="PANTHER" id="PTHR31923">
    <property type="entry name" value="BSD DOMAIN-CONTAINING PROTEIN"/>
    <property type="match status" value="1"/>
</dbReference>
<dbReference type="RefSeq" id="XP_004341322.1">
    <property type="nucleotide sequence ID" value="XM_004341274.1"/>
</dbReference>
<proteinExistence type="predicted"/>
<dbReference type="AlphaFoldDB" id="L8H200"/>
<evidence type="ECO:0000256" key="1">
    <source>
        <dbReference type="SAM" id="MobiDB-lite"/>
    </source>
</evidence>
<feature type="compositionally biased region" description="Polar residues" evidence="1">
    <location>
        <begin position="240"/>
        <end position="250"/>
    </location>
</feature>
<evidence type="ECO:0000313" key="3">
    <source>
        <dbReference type="EMBL" id="ELR19237.1"/>
    </source>
</evidence>
<keyword evidence="4" id="KW-1185">Reference proteome</keyword>
<dbReference type="Proteomes" id="UP000011083">
    <property type="component" value="Unassembled WGS sequence"/>
</dbReference>
<dbReference type="InterPro" id="IPR035925">
    <property type="entry name" value="BSD_dom_sf"/>
</dbReference>
<reference evidence="3 4" key="1">
    <citation type="journal article" date="2013" name="Genome Biol.">
        <title>Genome of Acanthamoeba castellanii highlights extensive lateral gene transfer and early evolution of tyrosine kinase signaling.</title>
        <authorList>
            <person name="Clarke M."/>
            <person name="Lohan A.J."/>
            <person name="Liu B."/>
            <person name="Lagkouvardos I."/>
            <person name="Roy S."/>
            <person name="Zafar N."/>
            <person name="Bertelli C."/>
            <person name="Schilde C."/>
            <person name="Kianianmomeni A."/>
            <person name="Burglin T.R."/>
            <person name="Frech C."/>
            <person name="Turcotte B."/>
            <person name="Kopec K.O."/>
            <person name="Synnott J.M."/>
            <person name="Choo C."/>
            <person name="Paponov I."/>
            <person name="Finkler A."/>
            <person name="Soon Heng Tan C."/>
            <person name="Hutchins A.P."/>
            <person name="Weinmeier T."/>
            <person name="Rattei T."/>
            <person name="Chu J.S."/>
            <person name="Gimenez G."/>
            <person name="Irimia M."/>
            <person name="Rigden D.J."/>
            <person name="Fitzpatrick D.A."/>
            <person name="Lorenzo-Morales J."/>
            <person name="Bateman A."/>
            <person name="Chiu C.H."/>
            <person name="Tang P."/>
            <person name="Hegemann P."/>
            <person name="Fromm H."/>
            <person name="Raoult D."/>
            <person name="Greub G."/>
            <person name="Miranda-Saavedra D."/>
            <person name="Chen N."/>
            <person name="Nash P."/>
            <person name="Ginger M.L."/>
            <person name="Horn M."/>
            <person name="Schaap P."/>
            <person name="Caler L."/>
            <person name="Loftus B."/>
        </authorList>
    </citation>
    <scope>NUCLEOTIDE SEQUENCE [LARGE SCALE GENOMIC DNA]</scope>
    <source>
        <strain evidence="3 4">Neff</strain>
    </source>
</reference>
<dbReference type="PANTHER" id="PTHR31923:SF1">
    <property type="entry name" value="BSD DOMAIN-CONTAINING PROTEIN"/>
    <property type="match status" value="1"/>
</dbReference>
<feature type="compositionally biased region" description="Basic and acidic residues" evidence="1">
    <location>
        <begin position="134"/>
        <end position="167"/>
    </location>
</feature>
<protein>
    <submittedName>
        <fullName evidence="3">BSD domain containing protein</fullName>
    </submittedName>
</protein>
<evidence type="ECO:0000259" key="2">
    <source>
        <dbReference type="PROSITE" id="PS50858"/>
    </source>
</evidence>